<protein>
    <recommendedName>
        <fullName evidence="13">Cytochrome P450</fullName>
    </recommendedName>
</protein>
<evidence type="ECO:0000256" key="8">
    <source>
        <dbReference type="ARBA" id="ARBA00023033"/>
    </source>
</evidence>
<keyword evidence="6 10" id="KW-0560">Oxidoreductase</keyword>
<dbReference type="EMBL" id="SFCI01000251">
    <property type="protein sequence ID" value="TFY81085.1"/>
    <property type="molecule type" value="Genomic_DNA"/>
</dbReference>
<evidence type="ECO:0000313" key="11">
    <source>
        <dbReference type="EMBL" id="TFY81085.1"/>
    </source>
</evidence>
<dbReference type="GO" id="GO:0005506">
    <property type="term" value="F:iron ion binding"/>
    <property type="evidence" value="ECO:0007669"/>
    <property type="project" value="InterPro"/>
</dbReference>
<keyword evidence="4 9" id="KW-0349">Heme</keyword>
<dbReference type="SUPFAM" id="SSF48264">
    <property type="entry name" value="Cytochrome P450"/>
    <property type="match status" value="1"/>
</dbReference>
<name>A0A4Z0A2W7_9AGAM</name>
<dbReference type="InterPro" id="IPR001128">
    <property type="entry name" value="Cyt_P450"/>
</dbReference>
<dbReference type="Proteomes" id="UP000298061">
    <property type="component" value="Unassembled WGS sequence"/>
</dbReference>
<dbReference type="GO" id="GO:0004497">
    <property type="term" value="F:monooxygenase activity"/>
    <property type="evidence" value="ECO:0007669"/>
    <property type="project" value="UniProtKB-KW"/>
</dbReference>
<dbReference type="GO" id="GO:0020037">
    <property type="term" value="F:heme binding"/>
    <property type="evidence" value="ECO:0007669"/>
    <property type="project" value="InterPro"/>
</dbReference>
<dbReference type="InterPro" id="IPR036396">
    <property type="entry name" value="Cyt_P450_sf"/>
</dbReference>
<dbReference type="InterPro" id="IPR002401">
    <property type="entry name" value="Cyt_P450_E_grp-I"/>
</dbReference>
<evidence type="ECO:0000256" key="5">
    <source>
        <dbReference type="ARBA" id="ARBA00022723"/>
    </source>
</evidence>
<comment type="caution">
    <text evidence="11">The sequence shown here is derived from an EMBL/GenBank/DDBJ whole genome shotgun (WGS) entry which is preliminary data.</text>
</comment>
<dbReference type="InterPro" id="IPR050364">
    <property type="entry name" value="Cytochrome_P450_fung"/>
</dbReference>
<evidence type="ECO:0000313" key="12">
    <source>
        <dbReference type="Proteomes" id="UP000298061"/>
    </source>
</evidence>
<evidence type="ECO:0000256" key="6">
    <source>
        <dbReference type="ARBA" id="ARBA00023002"/>
    </source>
</evidence>
<dbReference type="PRINTS" id="PR00385">
    <property type="entry name" value="P450"/>
</dbReference>
<evidence type="ECO:0000256" key="2">
    <source>
        <dbReference type="ARBA" id="ARBA00005179"/>
    </source>
</evidence>
<proteinExistence type="inferred from homology"/>
<reference evidence="11 12" key="1">
    <citation type="submission" date="2019-02" db="EMBL/GenBank/DDBJ databases">
        <title>Genome sequencing of the rare red list fungi Hericium alpestre (H. flagellum).</title>
        <authorList>
            <person name="Buettner E."/>
            <person name="Kellner H."/>
        </authorList>
    </citation>
    <scope>NUCLEOTIDE SEQUENCE [LARGE SCALE GENOMIC DNA]</scope>
    <source>
        <strain evidence="11 12">DSM 108284</strain>
    </source>
</reference>
<accession>A0A4Z0A2W7</accession>
<comment type="cofactor">
    <cofactor evidence="1 9">
        <name>heme</name>
        <dbReference type="ChEBI" id="CHEBI:30413"/>
    </cofactor>
</comment>
<evidence type="ECO:0000256" key="7">
    <source>
        <dbReference type="ARBA" id="ARBA00023004"/>
    </source>
</evidence>
<dbReference type="PROSITE" id="PS00086">
    <property type="entry name" value="CYTOCHROME_P450"/>
    <property type="match status" value="1"/>
</dbReference>
<dbReference type="PRINTS" id="PR00463">
    <property type="entry name" value="EP450I"/>
</dbReference>
<dbReference type="AlphaFoldDB" id="A0A4Z0A2W7"/>
<gene>
    <name evidence="11" type="ORF">EWM64_g2923</name>
</gene>
<comment type="similarity">
    <text evidence="3 10">Belongs to the cytochrome P450 family.</text>
</comment>
<feature type="binding site" description="axial binding residue" evidence="9">
    <location>
        <position position="265"/>
    </location>
    <ligand>
        <name>heme</name>
        <dbReference type="ChEBI" id="CHEBI:30413"/>
    </ligand>
    <ligandPart>
        <name>Fe</name>
        <dbReference type="ChEBI" id="CHEBI:18248"/>
    </ligandPart>
</feature>
<keyword evidence="7 9" id="KW-0408">Iron</keyword>
<dbReference type="OrthoDB" id="2789670at2759"/>
<evidence type="ECO:0000256" key="3">
    <source>
        <dbReference type="ARBA" id="ARBA00010617"/>
    </source>
</evidence>
<keyword evidence="12" id="KW-1185">Reference proteome</keyword>
<evidence type="ECO:0000256" key="1">
    <source>
        <dbReference type="ARBA" id="ARBA00001971"/>
    </source>
</evidence>
<keyword evidence="8 10" id="KW-0503">Monooxygenase</keyword>
<organism evidence="11 12">
    <name type="scientific">Hericium alpestre</name>
    <dbReference type="NCBI Taxonomy" id="135208"/>
    <lineage>
        <taxon>Eukaryota</taxon>
        <taxon>Fungi</taxon>
        <taxon>Dikarya</taxon>
        <taxon>Basidiomycota</taxon>
        <taxon>Agaricomycotina</taxon>
        <taxon>Agaricomycetes</taxon>
        <taxon>Russulales</taxon>
        <taxon>Hericiaceae</taxon>
        <taxon>Hericium</taxon>
    </lineage>
</organism>
<dbReference type="Pfam" id="PF00067">
    <property type="entry name" value="p450"/>
    <property type="match status" value="1"/>
</dbReference>
<keyword evidence="5 9" id="KW-0479">Metal-binding</keyword>
<dbReference type="Gene3D" id="1.10.630.10">
    <property type="entry name" value="Cytochrome P450"/>
    <property type="match status" value="1"/>
</dbReference>
<evidence type="ECO:0008006" key="13">
    <source>
        <dbReference type="Google" id="ProtNLM"/>
    </source>
</evidence>
<comment type="pathway">
    <text evidence="2">Secondary metabolite biosynthesis.</text>
</comment>
<dbReference type="PANTHER" id="PTHR46300:SF7">
    <property type="entry name" value="P450, PUTATIVE (EUROFUNG)-RELATED"/>
    <property type="match status" value="1"/>
</dbReference>
<dbReference type="InterPro" id="IPR017972">
    <property type="entry name" value="Cyt_P450_CS"/>
</dbReference>
<evidence type="ECO:0000256" key="10">
    <source>
        <dbReference type="RuleBase" id="RU000461"/>
    </source>
</evidence>
<sequence length="344" mass="38250">MSQPSSWISYGYEVVPKNDPIVRTLEDAADMISQAIFPGAMAVDAVPALQHLPEWLPGTYLKTYGRKCRHLIDEMLQAPLTIVHHGMVCWRDCKAIGGNMLQENEATEGGSDGLALVKEVGGSIYSAGTHTTSISLNVAIHALLLHPDVQRWAQNELDVMVGRDRLPSFADRQDLRYVNAICREVLRWKLVAPLGLPRTTRQDDVYEGLFIPKGTMLLPNAWAMLHDPEKYPDPEAFNPERFLEKNGELNDDDVSAAFGFGRRICPGRHLVLSTLFVNIACMLSVFNIGHKKDENGNDVPVNVVYGDGLTSTPSPWECAFTPRDEQAMSLLKRLMQDGGQHESK</sequence>
<dbReference type="PANTHER" id="PTHR46300">
    <property type="entry name" value="P450, PUTATIVE (EUROFUNG)-RELATED-RELATED"/>
    <property type="match status" value="1"/>
</dbReference>
<dbReference type="STRING" id="135208.A0A4Z0A2W7"/>
<dbReference type="GO" id="GO:0016705">
    <property type="term" value="F:oxidoreductase activity, acting on paired donors, with incorporation or reduction of molecular oxygen"/>
    <property type="evidence" value="ECO:0007669"/>
    <property type="project" value="InterPro"/>
</dbReference>
<evidence type="ECO:0000256" key="9">
    <source>
        <dbReference type="PIRSR" id="PIRSR602401-1"/>
    </source>
</evidence>
<evidence type="ECO:0000256" key="4">
    <source>
        <dbReference type="ARBA" id="ARBA00022617"/>
    </source>
</evidence>